<name>A0A858NF99_9VIRU</name>
<dbReference type="GO" id="GO:0003677">
    <property type="term" value="F:DNA binding"/>
    <property type="evidence" value="ECO:0007669"/>
    <property type="project" value="UniProtKB-KW"/>
</dbReference>
<evidence type="ECO:0000256" key="1">
    <source>
        <dbReference type="ARBA" id="ARBA00004147"/>
    </source>
</evidence>
<keyword evidence="5" id="KW-0235">DNA replication</keyword>
<dbReference type="EMBL" id="MT309882">
    <property type="protein sequence ID" value="QJB18678.1"/>
    <property type="molecule type" value="Genomic_DNA"/>
</dbReference>
<reference evidence="14" key="1">
    <citation type="submission" date="2020-04" db="EMBL/GenBank/DDBJ databases">
        <title>Genomes of microviruses in a sewage oxidation pond.</title>
        <authorList>
            <person name="Schreck J."/>
            <person name="Kraberger S."/>
            <person name="Scotch M."/>
            <person name="Halden R.U."/>
            <person name="Varsani A."/>
        </authorList>
    </citation>
    <scope>NUCLEOTIDE SEQUENCE</scope>
    <source>
        <strain evidence="14">6433_287</strain>
    </source>
</reference>
<evidence type="ECO:0000256" key="2">
    <source>
        <dbReference type="ARBA" id="ARBA00022562"/>
    </source>
</evidence>
<organism evidence="14">
    <name type="scientific">Genomoviridae sp</name>
    <dbReference type="NCBI Taxonomy" id="2202565"/>
    <lineage>
        <taxon>Viruses</taxon>
        <taxon>Monodnaviria</taxon>
        <taxon>Shotokuvirae</taxon>
        <taxon>Cressdnaviricota</taxon>
        <taxon>Repensiviricetes</taxon>
        <taxon>Geplafuvirales</taxon>
        <taxon>Genomoviridae</taxon>
    </lineage>
</organism>
<keyword evidence="3" id="KW-0808">Transferase</keyword>
<dbReference type="Gene3D" id="3.40.1310.20">
    <property type="match status" value="1"/>
</dbReference>
<evidence type="ECO:0000256" key="11">
    <source>
        <dbReference type="ARBA" id="ARBA00023124"/>
    </source>
</evidence>
<protein>
    <submittedName>
        <fullName evidence="14">Replication-associated protein</fullName>
    </submittedName>
</protein>
<keyword evidence="4" id="KW-0548">Nucleotidyltransferase</keyword>
<dbReference type="PRINTS" id="PR00228">
    <property type="entry name" value="GEMCOATCLVL1"/>
</dbReference>
<sequence length="341" mass="38341">MSFKFHAKYVLLTYAQCGELDAFRVMDRISELAGECIIGRESHADGGIHLHCFVDFGRKFRSRKVDVFDVGGFHPNVSCSRGHPEEGYDYAIKDGDVICGGLARPTPTVRSGNGSTHTKWSEITSAEDRDEFWKLVHELDPKSAATSFSQLQKYCDWKFAPHVAAYESPTGIEFIGGEIDGRDDWVLQSGIGSEEPLIGRAQSLVVYGESRTGKTLWARSLGSHIYCVGLVSGDECLKATEVDYAVFDDLRGGMTYFPSFKEWLGCQMWVTVKCLYREPKLVRWGKPTIYLANRDPRLDMFDIIPGGEKKWKKGFSQEDVDWLDANCIFVEINSPIFHAST</sequence>
<dbReference type="InterPro" id="IPR001301">
    <property type="entry name" value="Gemini_AL1_CLV"/>
</dbReference>
<evidence type="ECO:0000256" key="5">
    <source>
        <dbReference type="ARBA" id="ARBA00022705"/>
    </source>
</evidence>
<keyword evidence="2" id="KW-1048">Host nucleus</keyword>
<comment type="subcellular location">
    <subcellularLocation>
        <location evidence="1">Host nucleus</location>
    </subcellularLocation>
</comment>
<dbReference type="SUPFAM" id="SSF55464">
    <property type="entry name" value="Origin of replication-binding domain, RBD-like"/>
    <property type="match status" value="1"/>
</dbReference>
<dbReference type="GO" id="GO:0006260">
    <property type="term" value="P:DNA replication"/>
    <property type="evidence" value="ECO:0007669"/>
    <property type="project" value="UniProtKB-KW"/>
</dbReference>
<evidence type="ECO:0000256" key="9">
    <source>
        <dbReference type="ARBA" id="ARBA00022759"/>
    </source>
</evidence>
<evidence type="ECO:0000256" key="3">
    <source>
        <dbReference type="ARBA" id="ARBA00022679"/>
    </source>
</evidence>
<keyword evidence="7" id="KW-0479">Metal-binding</keyword>
<dbReference type="GO" id="GO:0046872">
    <property type="term" value="F:metal ion binding"/>
    <property type="evidence" value="ECO:0007669"/>
    <property type="project" value="UniProtKB-KW"/>
</dbReference>
<dbReference type="InterPro" id="IPR049912">
    <property type="entry name" value="CRESS_DNA_REP"/>
</dbReference>
<dbReference type="GO" id="GO:0005198">
    <property type="term" value="F:structural molecule activity"/>
    <property type="evidence" value="ECO:0007669"/>
    <property type="project" value="InterPro"/>
</dbReference>
<keyword evidence="8" id="KW-0547">Nucleotide-binding</keyword>
<evidence type="ECO:0000256" key="7">
    <source>
        <dbReference type="ARBA" id="ARBA00022723"/>
    </source>
</evidence>
<keyword evidence="10" id="KW-0378">Hydrolase</keyword>
<evidence type="ECO:0000256" key="10">
    <source>
        <dbReference type="ARBA" id="ARBA00022801"/>
    </source>
</evidence>
<dbReference type="GO" id="GO:0016787">
    <property type="term" value="F:hydrolase activity"/>
    <property type="evidence" value="ECO:0007669"/>
    <property type="project" value="UniProtKB-KW"/>
</dbReference>
<dbReference type="GO" id="GO:0042025">
    <property type="term" value="C:host cell nucleus"/>
    <property type="evidence" value="ECO:0007669"/>
    <property type="project" value="UniProtKB-SubCell"/>
</dbReference>
<keyword evidence="12" id="KW-0238">DNA-binding</keyword>
<proteinExistence type="predicted"/>
<dbReference type="GO" id="GO:0000166">
    <property type="term" value="F:nucleotide binding"/>
    <property type="evidence" value="ECO:0007669"/>
    <property type="project" value="UniProtKB-KW"/>
</dbReference>
<evidence type="ECO:0000256" key="4">
    <source>
        <dbReference type="ARBA" id="ARBA00022695"/>
    </source>
</evidence>
<keyword evidence="11" id="KW-0190">Covalent protein-DNA linkage</keyword>
<dbReference type="Pfam" id="PF00799">
    <property type="entry name" value="Gemini_AL1"/>
    <property type="match status" value="1"/>
</dbReference>
<evidence type="ECO:0000256" key="12">
    <source>
        <dbReference type="ARBA" id="ARBA00023125"/>
    </source>
</evidence>
<dbReference type="GO" id="GO:0016779">
    <property type="term" value="F:nucleotidyltransferase activity"/>
    <property type="evidence" value="ECO:0007669"/>
    <property type="project" value="UniProtKB-KW"/>
</dbReference>
<evidence type="ECO:0000259" key="13">
    <source>
        <dbReference type="PROSITE" id="PS52020"/>
    </source>
</evidence>
<keyword evidence="9" id="KW-0255">Endonuclease</keyword>
<accession>A0A858NF99</accession>
<evidence type="ECO:0000256" key="8">
    <source>
        <dbReference type="ARBA" id="ARBA00022741"/>
    </source>
</evidence>
<dbReference type="GO" id="GO:0004519">
    <property type="term" value="F:endonuclease activity"/>
    <property type="evidence" value="ECO:0007669"/>
    <property type="project" value="UniProtKB-KW"/>
</dbReference>
<evidence type="ECO:0000256" key="6">
    <source>
        <dbReference type="ARBA" id="ARBA00022722"/>
    </source>
</evidence>
<keyword evidence="6" id="KW-0540">Nuclease</keyword>
<evidence type="ECO:0000313" key="14">
    <source>
        <dbReference type="EMBL" id="QJB18678.1"/>
    </source>
</evidence>
<dbReference type="PROSITE" id="PS52020">
    <property type="entry name" value="CRESS_DNA_REP"/>
    <property type="match status" value="1"/>
</dbReference>
<feature type="domain" description="CRESS-DNA virus Rep endonuclease" evidence="13">
    <location>
        <begin position="4"/>
        <end position="103"/>
    </location>
</feature>